<evidence type="ECO:0000256" key="7">
    <source>
        <dbReference type="ARBA" id="ARBA00022581"/>
    </source>
</evidence>
<evidence type="ECO:0000256" key="10">
    <source>
        <dbReference type="ARBA" id="ARBA00022952"/>
    </source>
</evidence>
<dbReference type="RefSeq" id="YP_009508581.1">
    <property type="nucleotide sequence ID" value="NC_039031.1"/>
</dbReference>
<accession>A0A0G3Y5U1</accession>
<evidence type="ECO:0000313" key="22">
    <source>
        <dbReference type="Proteomes" id="UP000100532"/>
    </source>
</evidence>
<comment type="function">
    <text evidence="16">Involved in capsid formation and genome binding. Shortly after infection, interaction between incoming particle-associated Gag proteins and host dynein allows centrosomal targeting of the viral genome (associated to Gag), prior to nucleus translocation and integration into host genome.</text>
</comment>
<evidence type="ECO:0000256" key="9">
    <source>
        <dbReference type="ARBA" id="ARBA00022884"/>
    </source>
</evidence>
<dbReference type="GO" id="GO:0019013">
    <property type="term" value="C:viral nucleocapsid"/>
    <property type="evidence" value="ECO:0007669"/>
    <property type="project" value="UniProtKB-KW"/>
</dbReference>
<dbReference type="InterPro" id="IPR004957">
    <property type="entry name" value="Gag_N"/>
</dbReference>
<dbReference type="KEGG" id="vg:37620071"/>
<dbReference type="GO" id="GO:0046718">
    <property type="term" value="P:symbiont entry into host cell"/>
    <property type="evidence" value="ECO:0007669"/>
    <property type="project" value="UniProtKB-KW"/>
</dbReference>
<dbReference type="GO" id="GO:0019076">
    <property type="term" value="P:viral release from host cell"/>
    <property type="evidence" value="ECO:0007669"/>
    <property type="project" value="InterPro"/>
</dbReference>
<sequence>MAQGNPIINQGDLNVVELTYLLRENGLPGNPRDGQTYAVAMTEGWWGDHSRYRVVRVVFQDTSGNPLPQPQWMDEDRHMNPLQDPVIGCTFNQALRAFDQIDLGEGPSRFGPLADGMFLISDNAWMDFVPLSAMEITDLDNERALREHLTYCCTLLENMMADIIVTQRENRDLNNTLSNLRATMPAASQAPPRPSIPAIPMATSTPGGPSGPSGLPPSTFSMGAVGPSYVPPVQPPPAPPIALPMIPSAPSAPVVSVPQSQPPQPMYNPYMMPGNLQGNVLPISQIKAVIGETPTDHKAVPLWVAKHAAAIEGVFPTGSPEVRCRVLNSLLTGHGGMMLHPVDCVSWTNAASVLFQRVHGVVPLHQLPKTLEDVAKAEGLLVAYNIGMTFTNNNFDLVWGIIRPLVPGQAAVAMLQGYLDQYPRPQDKIENFSRFLRRTFEVLGLNFLGQSIRSTQAPSRPNPASRGTSSARGRGGNRGRGRGRGAQPGPPPGRGTATPQATGTSRSSSGSFEDQPRYNLRPQVNRPSRYGGGPNPARSNPEPQGGDASSTPRGQGERSGRPKNNNARQNQQPPRRPDRTVNTVRTAQPSPAATSGNQNDSSTPPSTASGSEENRA</sequence>
<comment type="subcellular location">
    <subcellularLocation>
        <location evidence="2">Host cytoplasm</location>
    </subcellularLocation>
    <subcellularLocation>
        <location evidence="1">Host nucleus</location>
    </subcellularLocation>
    <subcellularLocation>
        <location evidence="3">Virion</location>
    </subcellularLocation>
</comment>
<evidence type="ECO:0000256" key="5">
    <source>
        <dbReference type="ARBA" id="ARBA00022561"/>
    </source>
</evidence>
<dbReference type="GO" id="GO:0003723">
    <property type="term" value="F:RNA binding"/>
    <property type="evidence" value="ECO:0007669"/>
    <property type="project" value="UniProtKB-KW"/>
</dbReference>
<keyword evidence="17" id="KW-0175">Coiled coil</keyword>
<feature type="compositionally biased region" description="Low complexity" evidence="18">
    <location>
        <begin position="562"/>
        <end position="573"/>
    </location>
</feature>
<evidence type="ECO:0000256" key="13">
    <source>
        <dbReference type="ARBA" id="ARBA00023125"/>
    </source>
</evidence>
<protein>
    <recommendedName>
        <fullName evidence="4">Gag polyprotein</fullName>
    </recommendedName>
</protein>
<evidence type="ECO:0000256" key="17">
    <source>
        <dbReference type="SAM" id="Coils"/>
    </source>
</evidence>
<dbReference type="GO" id="GO:0042025">
    <property type="term" value="C:host cell nucleus"/>
    <property type="evidence" value="ECO:0007669"/>
    <property type="project" value="UniProtKB-SubCell"/>
</dbReference>
<evidence type="ECO:0000256" key="14">
    <source>
        <dbReference type="ARBA" id="ARBA00023200"/>
    </source>
</evidence>
<keyword evidence="5" id="KW-0167">Capsid protein</keyword>
<proteinExistence type="predicted"/>
<evidence type="ECO:0000256" key="11">
    <source>
        <dbReference type="ARBA" id="ARBA00023086"/>
    </source>
</evidence>
<feature type="region of interest" description="Disordered" evidence="18">
    <location>
        <begin position="453"/>
        <end position="616"/>
    </location>
</feature>
<keyword evidence="10" id="KW-1177">Microtubular inwards viral transport</keyword>
<evidence type="ECO:0000256" key="8">
    <source>
        <dbReference type="ARBA" id="ARBA00022844"/>
    </source>
</evidence>
<evidence type="ECO:0000313" key="21">
    <source>
        <dbReference type="EMBL" id="AKM21184.1"/>
    </source>
</evidence>
<keyword evidence="13" id="KW-0238">DNA-binding</keyword>
<keyword evidence="15" id="KW-1160">Virus entry into host cell</keyword>
<name>A0A0G3Y5U1_9RETR</name>
<evidence type="ECO:0000256" key="3">
    <source>
        <dbReference type="ARBA" id="ARBA00004328"/>
    </source>
</evidence>
<evidence type="ECO:0000256" key="18">
    <source>
        <dbReference type="SAM" id="MobiDB-lite"/>
    </source>
</evidence>
<evidence type="ECO:0000256" key="16">
    <source>
        <dbReference type="ARBA" id="ARBA00025354"/>
    </source>
</evidence>
<feature type="coiled-coil region" evidence="17">
    <location>
        <begin position="156"/>
        <end position="183"/>
    </location>
</feature>
<feature type="domain" description="Gag polyprotein N-terminal" evidence="19">
    <location>
        <begin position="13"/>
        <end position="151"/>
    </location>
</feature>
<feature type="compositionally biased region" description="Low complexity" evidence="18">
    <location>
        <begin position="494"/>
        <end position="504"/>
    </location>
</feature>
<dbReference type="Proteomes" id="UP000100532">
    <property type="component" value="Segment"/>
</dbReference>
<evidence type="ECO:0000259" key="19">
    <source>
        <dbReference type="Pfam" id="PF03276"/>
    </source>
</evidence>
<dbReference type="InterPro" id="IPR049099">
    <property type="entry name" value="Gag_C"/>
</dbReference>
<dbReference type="EMBL" id="KP143760">
    <property type="protein sequence ID" value="AKM21184.1"/>
    <property type="molecule type" value="Genomic_DNA"/>
</dbReference>
<keyword evidence="8" id="KW-0946">Virion</keyword>
<dbReference type="GO" id="GO:0043657">
    <property type="term" value="C:host cell"/>
    <property type="evidence" value="ECO:0007669"/>
    <property type="project" value="GOC"/>
</dbReference>
<reference evidence="21 22" key="1">
    <citation type="journal article" date="2015" name="Virus Res.">
        <title>Characterization and comparative analysis of a simian foamy virus complete genome isolated from Brazilian capuchin monkeys.</title>
        <authorList>
            <person name="Troncoso L.L."/>
            <person name="Muniz C.P."/>
            <person name="Siqueira J.D."/>
            <person name="Curty G."/>
            <person name="Schrago C.G."/>
            <person name="Augusto A."/>
            <person name="Fedullo L."/>
            <person name="Soares M.A."/>
            <person name="Santos A.F."/>
        </authorList>
    </citation>
    <scope>NUCLEOTIDE SEQUENCE [LARGE SCALE GENOMIC DNA]</scope>
    <source>
        <strain evidence="21">Z17</strain>
    </source>
</reference>
<dbReference type="GeneID" id="37620071"/>
<keyword evidence="11" id="KW-0543">Viral nucleoprotein</keyword>
<feature type="compositionally biased region" description="Polar residues" evidence="18">
    <location>
        <begin position="537"/>
        <end position="553"/>
    </location>
</feature>
<organism evidence="21 22">
    <name type="scientific">Yellow-breasted capuchin simian foamy virus</name>
    <dbReference type="NCBI Taxonomy" id="2170206"/>
    <lineage>
        <taxon>Viruses</taxon>
        <taxon>Riboviria</taxon>
        <taxon>Pararnavirae</taxon>
        <taxon>Artverviricota</taxon>
        <taxon>Revtraviricetes</taxon>
        <taxon>Ortervirales</taxon>
        <taxon>Retroviridae</taxon>
        <taxon>Spumaretrovirinae</taxon>
        <taxon>Simiispumavirus</taxon>
        <taxon>Simiispumavirus sapxan</taxon>
    </lineage>
</organism>
<feature type="compositionally biased region" description="Polar residues" evidence="18">
    <location>
        <begin position="580"/>
        <end position="616"/>
    </location>
</feature>
<dbReference type="GO" id="GO:0044163">
    <property type="term" value="C:host cytoskeleton"/>
    <property type="evidence" value="ECO:0007669"/>
    <property type="project" value="InterPro"/>
</dbReference>
<evidence type="ECO:0000256" key="12">
    <source>
        <dbReference type="ARBA" id="ARBA00023120"/>
    </source>
</evidence>
<keyword evidence="22" id="KW-1185">Reference proteome</keyword>
<dbReference type="GO" id="GO:0075521">
    <property type="term" value="P:microtubule-dependent intracellular transport of viral material towards nucleus"/>
    <property type="evidence" value="ECO:0007669"/>
    <property type="project" value="UniProtKB-KW"/>
</dbReference>
<evidence type="ECO:0000259" key="20">
    <source>
        <dbReference type="Pfam" id="PF20673"/>
    </source>
</evidence>
<gene>
    <name evidence="21" type="primary">gag</name>
</gene>
<feature type="domain" description="Gag polyprotein C-terminal" evidence="20">
    <location>
        <begin position="478"/>
        <end position="546"/>
    </location>
</feature>
<dbReference type="Pfam" id="PF03276">
    <property type="entry name" value="Gag_spuma_N"/>
    <property type="match status" value="1"/>
</dbReference>
<dbReference type="Pfam" id="PF20672">
    <property type="entry name" value="Gag_FV_central"/>
    <property type="match status" value="1"/>
</dbReference>
<keyword evidence="6" id="KW-1048">Host nucleus</keyword>
<evidence type="ECO:0000256" key="6">
    <source>
        <dbReference type="ARBA" id="ARBA00022562"/>
    </source>
</evidence>
<evidence type="ECO:0000256" key="1">
    <source>
        <dbReference type="ARBA" id="ARBA00004147"/>
    </source>
</evidence>
<feature type="compositionally biased region" description="Low complexity" evidence="18">
    <location>
        <begin position="203"/>
        <end position="219"/>
    </location>
</feature>
<keyword evidence="7" id="KW-0945">Host-virus interaction</keyword>
<dbReference type="GO" id="GO:0003677">
    <property type="term" value="F:DNA binding"/>
    <property type="evidence" value="ECO:0007669"/>
    <property type="project" value="UniProtKB-KW"/>
</dbReference>
<dbReference type="Pfam" id="PF20673">
    <property type="entry name" value="Gag_spuma_C"/>
    <property type="match status" value="1"/>
</dbReference>
<keyword evidence="12" id="KW-1176">Cytoplasmic inwards viral transport</keyword>
<keyword evidence="9" id="KW-0694">RNA-binding</keyword>
<evidence type="ECO:0000256" key="2">
    <source>
        <dbReference type="ARBA" id="ARBA00004192"/>
    </source>
</evidence>
<evidence type="ECO:0000256" key="15">
    <source>
        <dbReference type="ARBA" id="ARBA00023296"/>
    </source>
</evidence>
<evidence type="ECO:0000256" key="4">
    <source>
        <dbReference type="ARBA" id="ARBA00019628"/>
    </source>
</evidence>
<dbReference type="GO" id="GO:0030430">
    <property type="term" value="C:host cell cytoplasm"/>
    <property type="evidence" value="ECO:0007669"/>
    <property type="project" value="UniProtKB-SubCell"/>
</dbReference>
<keyword evidence="14" id="KW-1035">Host cytoplasm</keyword>
<feature type="region of interest" description="Disordered" evidence="18">
    <location>
        <begin position="185"/>
        <end position="220"/>
    </location>
</feature>